<gene>
    <name evidence="1" type="ORF">TSIB3V08_LOCUS8541</name>
</gene>
<dbReference type="EMBL" id="OC004453">
    <property type="protein sequence ID" value="CAD7264491.1"/>
    <property type="molecule type" value="Genomic_DNA"/>
</dbReference>
<accession>A0A7R9B1B0</accession>
<sequence>MASLVLTDSSQLTYDSQHLGKRFPQTALRGRYPHPKLPAGAATEWATDPFQCRRRSQQIRRIFRAEECPGRSAVHNRGSPDFASNVLEVKRQNTAVILRLGESSELSYLNTPPLHTMLVFKV</sequence>
<dbReference type="AlphaFoldDB" id="A0A7R9B1B0"/>
<evidence type="ECO:0000313" key="1">
    <source>
        <dbReference type="EMBL" id="CAD7264491.1"/>
    </source>
</evidence>
<name>A0A7R9B1B0_TIMSH</name>
<protein>
    <submittedName>
        <fullName evidence="1">Uncharacterized protein</fullName>
    </submittedName>
</protein>
<organism evidence="1">
    <name type="scientific">Timema shepardi</name>
    <name type="common">Walking stick</name>
    <dbReference type="NCBI Taxonomy" id="629360"/>
    <lineage>
        <taxon>Eukaryota</taxon>
        <taxon>Metazoa</taxon>
        <taxon>Ecdysozoa</taxon>
        <taxon>Arthropoda</taxon>
        <taxon>Hexapoda</taxon>
        <taxon>Insecta</taxon>
        <taxon>Pterygota</taxon>
        <taxon>Neoptera</taxon>
        <taxon>Polyneoptera</taxon>
        <taxon>Phasmatodea</taxon>
        <taxon>Timematodea</taxon>
        <taxon>Timematoidea</taxon>
        <taxon>Timematidae</taxon>
        <taxon>Timema</taxon>
    </lineage>
</organism>
<reference evidence="1" key="1">
    <citation type="submission" date="2020-11" db="EMBL/GenBank/DDBJ databases">
        <authorList>
            <person name="Tran Van P."/>
        </authorList>
    </citation>
    <scope>NUCLEOTIDE SEQUENCE</scope>
</reference>
<proteinExistence type="predicted"/>